<proteinExistence type="predicted"/>
<feature type="chain" id="PRO_5040115162" evidence="2">
    <location>
        <begin position="21"/>
        <end position="429"/>
    </location>
</feature>
<feature type="compositionally biased region" description="Basic and acidic residues" evidence="1">
    <location>
        <begin position="178"/>
        <end position="189"/>
    </location>
</feature>
<name>A0A9P0BE45_BRAAE</name>
<keyword evidence="4" id="KW-1185">Reference proteome</keyword>
<feature type="region of interest" description="Disordered" evidence="1">
    <location>
        <begin position="159"/>
        <end position="230"/>
    </location>
</feature>
<dbReference type="EMBL" id="OV121138">
    <property type="protein sequence ID" value="CAH0561471.1"/>
    <property type="molecule type" value="Genomic_DNA"/>
</dbReference>
<evidence type="ECO:0000256" key="2">
    <source>
        <dbReference type="SAM" id="SignalP"/>
    </source>
</evidence>
<organism evidence="3 4">
    <name type="scientific">Brassicogethes aeneus</name>
    <name type="common">Rape pollen beetle</name>
    <name type="synonym">Meligethes aeneus</name>
    <dbReference type="NCBI Taxonomy" id="1431903"/>
    <lineage>
        <taxon>Eukaryota</taxon>
        <taxon>Metazoa</taxon>
        <taxon>Ecdysozoa</taxon>
        <taxon>Arthropoda</taxon>
        <taxon>Hexapoda</taxon>
        <taxon>Insecta</taxon>
        <taxon>Pterygota</taxon>
        <taxon>Neoptera</taxon>
        <taxon>Endopterygota</taxon>
        <taxon>Coleoptera</taxon>
        <taxon>Polyphaga</taxon>
        <taxon>Cucujiformia</taxon>
        <taxon>Nitidulidae</taxon>
        <taxon>Meligethinae</taxon>
        <taxon>Brassicogethes</taxon>
    </lineage>
</organism>
<accession>A0A9P0BE45</accession>
<protein>
    <submittedName>
        <fullName evidence="3">Uncharacterized protein</fullName>
    </submittedName>
</protein>
<keyword evidence="2" id="KW-0732">Signal</keyword>
<sequence length="429" mass="48353">MKGSVVLCLMFVSVLHGLPAAPSKKDEVELVPRKGSPFGDQPIVDTGALFPEDDEGLFGGFQYFQSLMTRIRQQMDDLLKTLPFHGSSNETDFGGLPIGGGLPIVPRFPSVDLGKGNTTSVTKVIDGHKVVINETEYKKEDDFGGAYLKVRIVDLQPDSSEAVSAEEDSSEPSAAAALDKEVTKDREPIETNSFENEIPKGREESTTSLETFDEIDSSTTPQKFPEELQSHDLRGDTNVNKLVSDKSKYYNPDAEFIDKEPIIIPVDLNRDTYINDLAARFGKPINPDAEVFIPEKNTLEDFDETIQRQPIRYDNIESFDDEDNTVYPTYYKPVDLSRDTLVNELLENKMQSYNKDSEFIPPSLQYQPKKIQKLESLEDEDKNPPNLSGDVYVNQLAAMSGRPTEELAELVDLEGRRIEQPKYEYRRFR</sequence>
<reference evidence="3" key="1">
    <citation type="submission" date="2021-12" db="EMBL/GenBank/DDBJ databases">
        <authorList>
            <person name="King R."/>
        </authorList>
    </citation>
    <scope>NUCLEOTIDE SEQUENCE</scope>
</reference>
<evidence type="ECO:0000313" key="3">
    <source>
        <dbReference type="EMBL" id="CAH0561471.1"/>
    </source>
</evidence>
<evidence type="ECO:0000313" key="4">
    <source>
        <dbReference type="Proteomes" id="UP001154078"/>
    </source>
</evidence>
<gene>
    <name evidence="3" type="ORF">MELIAE_LOCUS10995</name>
</gene>
<dbReference type="AlphaFoldDB" id="A0A9P0BE45"/>
<dbReference type="Proteomes" id="UP001154078">
    <property type="component" value="Chromosome 7"/>
</dbReference>
<feature type="signal peptide" evidence="2">
    <location>
        <begin position="1"/>
        <end position="20"/>
    </location>
</feature>
<dbReference type="OrthoDB" id="6346805at2759"/>
<evidence type="ECO:0000256" key="1">
    <source>
        <dbReference type="SAM" id="MobiDB-lite"/>
    </source>
</evidence>